<dbReference type="InterPro" id="IPR016163">
    <property type="entry name" value="Ald_DH_C"/>
</dbReference>
<keyword evidence="7" id="KW-1185">Reference proteome</keyword>
<dbReference type="InterPro" id="IPR015590">
    <property type="entry name" value="Aldehyde_DH_dom"/>
</dbReference>
<keyword evidence="2 4" id="KW-0560">Oxidoreductase</keyword>
<dbReference type="GeneID" id="93728753"/>
<dbReference type="EC" id="1.2.1.8" evidence="6"/>
<evidence type="ECO:0000256" key="3">
    <source>
        <dbReference type="PROSITE-ProRule" id="PRU10007"/>
    </source>
</evidence>
<evidence type="ECO:0000313" key="6">
    <source>
        <dbReference type="EMBL" id="EFG09871.1"/>
    </source>
</evidence>
<proteinExistence type="inferred from homology"/>
<dbReference type="GO" id="GO:0008802">
    <property type="term" value="F:betaine-aldehyde dehydrogenase (NAD+) activity"/>
    <property type="evidence" value="ECO:0007669"/>
    <property type="project" value="UniProtKB-EC"/>
</dbReference>
<feature type="active site" evidence="3">
    <location>
        <position position="256"/>
    </location>
</feature>
<feature type="domain" description="Aldehyde dehydrogenase" evidence="5">
    <location>
        <begin position="27"/>
        <end position="478"/>
    </location>
</feature>
<dbReference type="FunFam" id="3.40.605.10:FF:000007">
    <property type="entry name" value="NAD/NADP-dependent betaine aldehyde dehydrogenase"/>
    <property type="match status" value="1"/>
</dbReference>
<dbReference type="Gene3D" id="3.40.605.10">
    <property type="entry name" value="Aldehyde Dehydrogenase, Chain A, domain 1"/>
    <property type="match status" value="1"/>
</dbReference>
<dbReference type="eggNOG" id="COG1012">
    <property type="taxonomic scope" value="Bacteria"/>
</dbReference>
<reference evidence="6 7" key="1">
    <citation type="journal article" date="2010" name="Genome Biol. Evol.">
        <title>The sequence of a 1.8-mb bacterial linear plasmid reveals a rich evolutionary reservoir of secondary metabolic pathways.</title>
        <authorList>
            <person name="Medema M.H."/>
            <person name="Trefzer A."/>
            <person name="Kovalchuk A."/>
            <person name="van den Berg M."/>
            <person name="Mueller U."/>
            <person name="Heijne W."/>
            <person name="Wu L."/>
            <person name="Alam M.T."/>
            <person name="Ronning C.M."/>
            <person name="Nierman W.C."/>
            <person name="Bovenberg R.A.L."/>
            <person name="Breitling R."/>
            <person name="Takano E."/>
        </authorList>
    </citation>
    <scope>NUCLEOTIDE SEQUENCE [LARGE SCALE GENOMIC DNA]</scope>
    <source>
        <strain evidence="7">ATCC 27064 / DSM 738 / JCM 4710 / NBRC 13307 / NCIMB 12785 / NRRL 3585 / VKM Ac-602</strain>
    </source>
</reference>
<dbReference type="FunFam" id="3.40.309.10:FF:000012">
    <property type="entry name" value="Betaine aldehyde dehydrogenase"/>
    <property type="match status" value="1"/>
</dbReference>
<accession>B5GUR3</accession>
<dbReference type="Proteomes" id="UP000002357">
    <property type="component" value="Chromosome"/>
</dbReference>
<dbReference type="EMBL" id="CM000913">
    <property type="protein sequence ID" value="EFG09871.1"/>
    <property type="molecule type" value="Genomic_DNA"/>
</dbReference>
<organism evidence="6 7">
    <name type="scientific">Streptomyces clavuligerus</name>
    <dbReference type="NCBI Taxonomy" id="1901"/>
    <lineage>
        <taxon>Bacteria</taxon>
        <taxon>Bacillati</taxon>
        <taxon>Actinomycetota</taxon>
        <taxon>Actinomycetes</taxon>
        <taxon>Kitasatosporales</taxon>
        <taxon>Streptomycetaceae</taxon>
        <taxon>Streptomyces</taxon>
    </lineage>
</organism>
<evidence type="ECO:0000256" key="2">
    <source>
        <dbReference type="ARBA" id="ARBA00023002"/>
    </source>
</evidence>
<gene>
    <name evidence="6" type="ORF">SCLAV_4798</name>
</gene>
<dbReference type="PANTHER" id="PTHR11699">
    <property type="entry name" value="ALDEHYDE DEHYDROGENASE-RELATED"/>
    <property type="match status" value="1"/>
</dbReference>
<protein>
    <submittedName>
        <fullName evidence="6">Betaine-aldehyde dehydrogenase</fullName>
        <ecNumber evidence="6">1.2.1.8</ecNumber>
    </submittedName>
</protein>
<dbReference type="InterPro" id="IPR016161">
    <property type="entry name" value="Ald_DH/histidinol_DH"/>
</dbReference>
<dbReference type="STRING" id="1901.BB341_04925"/>
<dbReference type="RefSeq" id="WP_003955574.1">
    <property type="nucleotide sequence ID" value="NZ_CM000913.1"/>
</dbReference>
<dbReference type="Gene3D" id="3.40.309.10">
    <property type="entry name" value="Aldehyde Dehydrogenase, Chain A, domain 2"/>
    <property type="match status" value="1"/>
</dbReference>
<dbReference type="InterPro" id="IPR016160">
    <property type="entry name" value="Ald_DH_CS_CYS"/>
</dbReference>
<sequence length="490" mass="52008">MTARTTTVADVPVDTRHWIGGRRIASAETFTTVSPVTGAPLAEISRGTAADADAAVAAARDAFPGWAATDRAERARLLHAVADGVEERIDALAAVETLDNGALLRSHRRGVMPRVAHNFRFFADWLIGLGHDDFDTRGHTNHISWDPAGPCALITPWNAPLMLATWKVAPALAAGNTVVLKPAEWSPLTASLLADITAAAGLPPGVLNVLQGYGAEAGHALVSHPGVRRISFTGSVPTARRITAAAAEHLTPVSLELGGKSPLLVFADADLDLAADLAVEQYDNAGQVCLAATRLLVEEGVAEEFTRRLTERIGRLRQGDPRDGATDIGPNIHPRQLERIDGFVRRAVATGARVLAGGGPHTGLGGLHYRPTLLTDVAQDSEIVQEEVFGPVLTLQTFTGEDEAVRLADDTRFGLAATLVTGDPERAARVSSRLVAGTVWVNCFFVRDLRAPFGGSRASGVGREGGTWSFDFYCDLKNTVTAPKGWHDHG</sequence>
<evidence type="ECO:0000256" key="4">
    <source>
        <dbReference type="RuleBase" id="RU003345"/>
    </source>
</evidence>
<evidence type="ECO:0000313" key="7">
    <source>
        <dbReference type="Proteomes" id="UP000002357"/>
    </source>
</evidence>
<name>B5GUR3_STRCL</name>
<dbReference type="SUPFAM" id="SSF53720">
    <property type="entry name" value="ALDH-like"/>
    <property type="match status" value="1"/>
</dbReference>
<dbReference type="KEGG" id="sclf:BB341_04925"/>
<dbReference type="PROSITE" id="PS00687">
    <property type="entry name" value="ALDEHYDE_DEHYDR_GLU"/>
    <property type="match status" value="1"/>
</dbReference>
<dbReference type="InterPro" id="IPR016162">
    <property type="entry name" value="Ald_DH_N"/>
</dbReference>
<dbReference type="OrthoDB" id="6882680at2"/>
<dbReference type="AlphaFoldDB" id="B5GUR3"/>
<evidence type="ECO:0000256" key="1">
    <source>
        <dbReference type="ARBA" id="ARBA00009986"/>
    </source>
</evidence>
<comment type="similarity">
    <text evidence="1 4">Belongs to the aldehyde dehydrogenase family.</text>
</comment>
<dbReference type="PROSITE" id="PS00070">
    <property type="entry name" value="ALDEHYDE_DEHYDR_CYS"/>
    <property type="match status" value="1"/>
</dbReference>
<dbReference type="InterPro" id="IPR029510">
    <property type="entry name" value="Ald_DH_CS_GLU"/>
</dbReference>
<evidence type="ECO:0000259" key="5">
    <source>
        <dbReference type="Pfam" id="PF00171"/>
    </source>
</evidence>
<dbReference type="Pfam" id="PF00171">
    <property type="entry name" value="Aldedh"/>
    <property type="match status" value="1"/>
</dbReference>